<proteinExistence type="predicted"/>
<sequence length="106" mass="11920">MSASSSVHVFDFFSSSKITRKFPVERVSHIVDDFILLANVMPSILIEVHGILIENENLNANLQPYKLQNHGFKGTGCTQMSSWTYGATNEITKSHHVNILKLYPIT</sequence>
<name>A0ABY7FC25_MYAAR</name>
<dbReference type="Proteomes" id="UP001164746">
    <property type="component" value="Chromosome 11"/>
</dbReference>
<reference evidence="1" key="1">
    <citation type="submission" date="2022-11" db="EMBL/GenBank/DDBJ databases">
        <title>Centuries of genome instability and evolution in soft-shell clam transmissible cancer (bioRxiv).</title>
        <authorList>
            <person name="Hart S.F.M."/>
            <person name="Yonemitsu M.A."/>
            <person name="Giersch R.M."/>
            <person name="Beal B.F."/>
            <person name="Arriagada G."/>
            <person name="Davis B.W."/>
            <person name="Ostrander E.A."/>
            <person name="Goff S.P."/>
            <person name="Metzger M.J."/>
        </authorList>
    </citation>
    <scope>NUCLEOTIDE SEQUENCE</scope>
    <source>
        <strain evidence="1">MELC-2E11</strain>
        <tissue evidence="1">Siphon/mantle</tissue>
    </source>
</reference>
<protein>
    <submittedName>
        <fullName evidence="1">Uncharacterized protein</fullName>
    </submittedName>
</protein>
<accession>A0ABY7FC25</accession>
<gene>
    <name evidence="1" type="ORF">MAR_001488</name>
</gene>
<keyword evidence="2" id="KW-1185">Reference proteome</keyword>
<evidence type="ECO:0000313" key="1">
    <source>
        <dbReference type="EMBL" id="WAR19650.1"/>
    </source>
</evidence>
<organism evidence="1 2">
    <name type="scientific">Mya arenaria</name>
    <name type="common">Soft-shell clam</name>
    <dbReference type="NCBI Taxonomy" id="6604"/>
    <lineage>
        <taxon>Eukaryota</taxon>
        <taxon>Metazoa</taxon>
        <taxon>Spiralia</taxon>
        <taxon>Lophotrochozoa</taxon>
        <taxon>Mollusca</taxon>
        <taxon>Bivalvia</taxon>
        <taxon>Autobranchia</taxon>
        <taxon>Heteroconchia</taxon>
        <taxon>Euheterodonta</taxon>
        <taxon>Imparidentia</taxon>
        <taxon>Neoheterodontei</taxon>
        <taxon>Myida</taxon>
        <taxon>Myoidea</taxon>
        <taxon>Myidae</taxon>
        <taxon>Mya</taxon>
    </lineage>
</organism>
<evidence type="ECO:0000313" key="2">
    <source>
        <dbReference type="Proteomes" id="UP001164746"/>
    </source>
</evidence>
<dbReference type="EMBL" id="CP111022">
    <property type="protein sequence ID" value="WAR19650.1"/>
    <property type="molecule type" value="Genomic_DNA"/>
</dbReference>